<dbReference type="AlphaFoldDB" id="B0WN18"/>
<feature type="transmembrane region" description="Helical" evidence="7">
    <location>
        <begin position="133"/>
        <end position="152"/>
    </location>
</feature>
<reference evidence="8" key="1">
    <citation type="submission" date="2007-03" db="EMBL/GenBank/DDBJ databases">
        <title>Annotation of Culex pipiens quinquefasciatus.</title>
        <authorList>
            <consortium name="The Broad Institute Genome Sequencing Platform"/>
            <person name="Atkinson P.W."/>
            <person name="Hemingway J."/>
            <person name="Christensen B.M."/>
            <person name="Higgs S."/>
            <person name="Kodira C."/>
            <person name="Hannick L."/>
            <person name="Megy K."/>
            <person name="O'Leary S."/>
            <person name="Pearson M."/>
            <person name="Haas B.J."/>
            <person name="Mauceli E."/>
            <person name="Wortman J.R."/>
            <person name="Lee N.H."/>
            <person name="Guigo R."/>
            <person name="Stanke M."/>
            <person name="Alvarado L."/>
            <person name="Amedeo P."/>
            <person name="Antoine C.H."/>
            <person name="Arensburger P."/>
            <person name="Bidwell S.L."/>
            <person name="Crawford M."/>
            <person name="Camaro F."/>
            <person name="Devon K."/>
            <person name="Engels R."/>
            <person name="Hammond M."/>
            <person name="Howarth C."/>
            <person name="Koehrsen M."/>
            <person name="Lawson D."/>
            <person name="Montgomery P."/>
            <person name="Nene V."/>
            <person name="Nusbaum C."/>
            <person name="Puiu D."/>
            <person name="Romero-Severson J."/>
            <person name="Severson D.W."/>
            <person name="Shumway M."/>
            <person name="Sisk P."/>
            <person name="Stolte C."/>
            <person name="Zeng Q."/>
            <person name="Eisenstadt E."/>
            <person name="Fraser-Liggett C."/>
            <person name="Strausberg R."/>
            <person name="Galagan J."/>
            <person name="Birren B."/>
            <person name="Collins F.H."/>
        </authorList>
    </citation>
    <scope>NUCLEOTIDE SEQUENCE [LARGE SCALE GENOMIC DNA]</scope>
    <source>
        <strain evidence="8">JHB</strain>
    </source>
</reference>
<keyword evidence="5 7" id="KW-0472">Membrane</keyword>
<dbReference type="PANTHER" id="PTHR23505">
    <property type="entry name" value="SPINSTER"/>
    <property type="match status" value="1"/>
</dbReference>
<feature type="compositionally biased region" description="Basic residues" evidence="6">
    <location>
        <begin position="476"/>
        <end position="490"/>
    </location>
</feature>
<dbReference type="PANTHER" id="PTHR23505:SF79">
    <property type="entry name" value="PROTEIN SPINSTER"/>
    <property type="match status" value="1"/>
</dbReference>
<feature type="transmembrane region" description="Helical" evidence="7">
    <location>
        <begin position="33"/>
        <end position="54"/>
    </location>
</feature>
<dbReference type="EnsemblMetazoa" id="CPIJ008424-RA">
    <property type="protein sequence ID" value="CPIJ008424-PA"/>
    <property type="gene ID" value="CPIJ008424"/>
</dbReference>
<dbReference type="HOGENOM" id="CLU_514149_0_0_1"/>
<organism>
    <name type="scientific">Culex quinquefasciatus</name>
    <name type="common">Southern house mosquito</name>
    <name type="synonym">Culex pungens</name>
    <dbReference type="NCBI Taxonomy" id="7176"/>
    <lineage>
        <taxon>Eukaryota</taxon>
        <taxon>Metazoa</taxon>
        <taxon>Ecdysozoa</taxon>
        <taxon>Arthropoda</taxon>
        <taxon>Hexapoda</taxon>
        <taxon>Insecta</taxon>
        <taxon>Pterygota</taxon>
        <taxon>Neoptera</taxon>
        <taxon>Endopterygota</taxon>
        <taxon>Diptera</taxon>
        <taxon>Nematocera</taxon>
        <taxon>Culicoidea</taxon>
        <taxon>Culicidae</taxon>
        <taxon>Culicinae</taxon>
        <taxon>Culicini</taxon>
        <taxon>Culex</taxon>
        <taxon>Culex</taxon>
    </lineage>
</organism>
<dbReference type="InterPro" id="IPR036259">
    <property type="entry name" value="MFS_trans_sf"/>
</dbReference>
<dbReference type="Gene3D" id="1.20.1250.20">
    <property type="entry name" value="MFS general substrate transporter like domains"/>
    <property type="match status" value="1"/>
</dbReference>
<keyword evidence="10" id="KW-1185">Reference proteome</keyword>
<evidence type="ECO:0000256" key="7">
    <source>
        <dbReference type="SAM" id="Phobius"/>
    </source>
</evidence>
<feature type="transmembrane region" description="Helical" evidence="7">
    <location>
        <begin position="412"/>
        <end position="436"/>
    </location>
</feature>
<dbReference type="eggNOG" id="KOG1330">
    <property type="taxonomic scope" value="Eukaryota"/>
</dbReference>
<evidence type="ECO:0000256" key="4">
    <source>
        <dbReference type="ARBA" id="ARBA00022989"/>
    </source>
</evidence>
<feature type="region of interest" description="Disordered" evidence="6">
    <location>
        <begin position="455"/>
        <end position="503"/>
    </location>
</feature>
<evidence type="ECO:0000313" key="9">
    <source>
        <dbReference type="EnsemblMetazoa" id="CPIJ008424-PA"/>
    </source>
</evidence>
<feature type="transmembrane region" description="Helical" evidence="7">
    <location>
        <begin position="86"/>
        <end position="106"/>
    </location>
</feature>
<feature type="transmembrane region" description="Helical" evidence="7">
    <location>
        <begin position="287"/>
        <end position="314"/>
    </location>
</feature>
<dbReference type="FunCoup" id="B0WN18">
    <property type="interactions" value="804"/>
</dbReference>
<evidence type="ECO:0000256" key="3">
    <source>
        <dbReference type="ARBA" id="ARBA00022692"/>
    </source>
</evidence>
<dbReference type="EMBL" id="DS232005">
    <property type="protein sequence ID" value="EDS31429.1"/>
    <property type="molecule type" value="Genomic_DNA"/>
</dbReference>
<comment type="subcellular location">
    <subcellularLocation>
        <location evidence="1">Membrane</location>
        <topology evidence="1">Multi-pass membrane protein</topology>
    </subcellularLocation>
</comment>
<dbReference type="Proteomes" id="UP000002320">
    <property type="component" value="Unassembled WGS sequence"/>
</dbReference>
<evidence type="ECO:0000313" key="8">
    <source>
        <dbReference type="EMBL" id="EDS31429.1"/>
    </source>
</evidence>
<feature type="transmembrane region" description="Helical" evidence="7">
    <location>
        <begin position="164"/>
        <end position="182"/>
    </location>
</feature>
<evidence type="ECO:0000256" key="6">
    <source>
        <dbReference type="SAM" id="MobiDB-lite"/>
    </source>
</evidence>
<dbReference type="SUPFAM" id="SSF103473">
    <property type="entry name" value="MFS general substrate transporter"/>
    <property type="match status" value="2"/>
</dbReference>
<dbReference type="OrthoDB" id="6770063at2759"/>
<protein>
    <submittedName>
        <fullName evidence="8">Integral membrane protein efflux protein efpA</fullName>
    </submittedName>
</protein>
<accession>B0WN18</accession>
<reference evidence="9" key="2">
    <citation type="submission" date="2020-05" db="UniProtKB">
        <authorList>
            <consortium name="EnsemblMetazoa"/>
        </authorList>
    </citation>
    <scope>IDENTIFICATION</scope>
    <source>
        <strain evidence="9">JHB</strain>
    </source>
</reference>
<dbReference type="KEGG" id="cqu:CpipJ_CPIJ008424"/>
<name>B0WN18_CULQU</name>
<evidence type="ECO:0000313" key="10">
    <source>
        <dbReference type="Proteomes" id="UP000002320"/>
    </source>
</evidence>
<keyword evidence="3 7" id="KW-0812">Transmembrane</keyword>
<dbReference type="VEuPathDB" id="VectorBase:CQUJHB016207"/>
<proteinExistence type="predicted"/>
<keyword evidence="2" id="KW-0813">Transport</keyword>
<evidence type="ECO:0000256" key="1">
    <source>
        <dbReference type="ARBA" id="ARBA00004141"/>
    </source>
</evidence>
<feature type="transmembrane region" description="Helical" evidence="7">
    <location>
        <begin position="222"/>
        <end position="246"/>
    </location>
</feature>
<keyword evidence="4 7" id="KW-1133">Transmembrane helix</keyword>
<feature type="transmembrane region" description="Helical" evidence="7">
    <location>
        <begin position="258"/>
        <end position="280"/>
    </location>
</feature>
<dbReference type="CDD" id="cd17328">
    <property type="entry name" value="MFS_spinster_like"/>
    <property type="match status" value="1"/>
</dbReference>
<dbReference type="VEuPathDB" id="VectorBase:CPIJ008424"/>
<evidence type="ECO:0000256" key="2">
    <source>
        <dbReference type="ARBA" id="ARBA00022448"/>
    </source>
</evidence>
<dbReference type="InterPro" id="IPR044770">
    <property type="entry name" value="MFS_spinster-like"/>
</dbReference>
<sequence length="530" mass="57831">MKVYQNLHQNTKHGNFFHSYIVGSETAKFFGNWVWALRVTPVLGVIAVVLIAMLRDPERGASEGTHHMQATSYSEDIKAIVRNPSFMLSTAGFTCVAFVAGALAWWGPKFIYLGLVSQPGNENITLNDVSYKFGIIAMTAGLIGVPAGSFMARKLRPLYPTCDPLICAGGLFCSSPMIYLALVVTRYSGAWCFFLVFFAEVFLNLTWSIVADMLLVRSNAPAHVSFIFGAITMTTGIIGVPLGSYLSQRFNRKYPRADPYICAVGLILSAPLLAGAMLTVSANATLAYVLVFFGELALNLNWAIVADILLYVVVPTRRSTAEAFQILISHAFGDAGSPYFVGVISEAIKRLLRLSAIGVAAVFPAELSSYSQLAENATITTTTTLAPLVSQSPLAGAADGDSHAVQFRALQYALFSTSFVEVIGGVFFLLTAMYILRDRRNVERVVAGCDLELSESSSGSETLDPSTAIARESSRTHRHRHHHHRRHHQDRRSNSSCSKPNHQLIGPPAEQLHFLFVRVGIVEAVHTGHR</sequence>
<dbReference type="GO" id="GO:0016020">
    <property type="term" value="C:membrane"/>
    <property type="evidence" value="ECO:0007669"/>
    <property type="project" value="UniProtKB-SubCell"/>
</dbReference>
<evidence type="ECO:0000256" key="5">
    <source>
        <dbReference type="ARBA" id="ARBA00023136"/>
    </source>
</evidence>
<dbReference type="InParanoid" id="B0WN18"/>
<feature type="transmembrane region" description="Helical" evidence="7">
    <location>
        <begin position="188"/>
        <end position="210"/>
    </location>
</feature>
<gene>
    <name evidence="9" type="primary">6040753</name>
    <name evidence="8" type="ORF">CpipJ_CPIJ008424</name>
</gene>